<name>A0A1G6RQF7_9ACTN</name>
<dbReference type="InterPro" id="IPR025996">
    <property type="entry name" value="MT1864/Rv1816-like_C"/>
</dbReference>
<accession>A0A1G6RQF7</accession>
<gene>
    <name evidence="4" type="ORF">SAMN04489747_0075</name>
</gene>
<sequence>MGQVPRLADTAVRTLLVERAADLLARREPVSLRGLVAGTGASTMAVYTHFGGMPGLWRAVRQEGFTRLGARLAGVSAGDDPVRDLAALSAAYTAHALEHPTLYRAMFDAAADLEDPAAAGRGLELLVDAAGRARDAGRFAADRDPAALATRLWASGHGLVLLVIGGVLPRAELDVQAPAVVLDLCLAAGDDPARAAASVRRGWDEGTTRG</sequence>
<dbReference type="Proteomes" id="UP000198546">
    <property type="component" value="Chromosome i"/>
</dbReference>
<feature type="domain" description="HTH-type transcriptional regulator MT1864/Rv1816-like C-terminal" evidence="3">
    <location>
        <begin position="85"/>
        <end position="176"/>
    </location>
</feature>
<dbReference type="Pfam" id="PF13305">
    <property type="entry name" value="TetR_C_33"/>
    <property type="match status" value="1"/>
</dbReference>
<dbReference type="EMBL" id="LT629688">
    <property type="protein sequence ID" value="SDD06176.1"/>
    <property type="molecule type" value="Genomic_DNA"/>
</dbReference>
<dbReference type="InterPro" id="IPR036271">
    <property type="entry name" value="Tet_transcr_reg_TetR-rel_C_sf"/>
</dbReference>
<evidence type="ECO:0000259" key="3">
    <source>
        <dbReference type="Pfam" id="PF13305"/>
    </source>
</evidence>
<dbReference type="SUPFAM" id="SSF46689">
    <property type="entry name" value="Homeodomain-like"/>
    <property type="match status" value="1"/>
</dbReference>
<organism evidence="4 5">
    <name type="scientific">Auraticoccus monumenti</name>
    <dbReference type="NCBI Taxonomy" id="675864"/>
    <lineage>
        <taxon>Bacteria</taxon>
        <taxon>Bacillati</taxon>
        <taxon>Actinomycetota</taxon>
        <taxon>Actinomycetes</taxon>
        <taxon>Propionibacteriales</taxon>
        <taxon>Propionibacteriaceae</taxon>
        <taxon>Auraticoccus</taxon>
    </lineage>
</organism>
<keyword evidence="1" id="KW-0805">Transcription regulation</keyword>
<dbReference type="SUPFAM" id="SSF48498">
    <property type="entry name" value="Tetracyclin repressor-like, C-terminal domain"/>
    <property type="match status" value="1"/>
</dbReference>
<dbReference type="AlphaFoldDB" id="A0A1G6RQF7"/>
<evidence type="ECO:0000256" key="2">
    <source>
        <dbReference type="ARBA" id="ARBA00023163"/>
    </source>
</evidence>
<evidence type="ECO:0000313" key="5">
    <source>
        <dbReference type="Proteomes" id="UP000198546"/>
    </source>
</evidence>
<dbReference type="Gene3D" id="1.10.357.10">
    <property type="entry name" value="Tetracycline Repressor, domain 2"/>
    <property type="match status" value="1"/>
</dbReference>
<evidence type="ECO:0000313" key="4">
    <source>
        <dbReference type="EMBL" id="SDD06176.1"/>
    </source>
</evidence>
<dbReference type="InterPro" id="IPR009057">
    <property type="entry name" value="Homeodomain-like_sf"/>
</dbReference>
<proteinExistence type="predicted"/>
<protein>
    <submittedName>
        <fullName evidence="4">WHG domain-containing protein</fullName>
    </submittedName>
</protein>
<reference evidence="4 5" key="1">
    <citation type="submission" date="2016-10" db="EMBL/GenBank/DDBJ databases">
        <authorList>
            <person name="de Groot N.N."/>
        </authorList>
    </citation>
    <scope>NUCLEOTIDE SEQUENCE [LARGE SCALE GENOMIC DNA]</scope>
    <source>
        <strain evidence="4 5">MON 2.2</strain>
    </source>
</reference>
<dbReference type="STRING" id="675864.SAMN04489747_0075"/>
<keyword evidence="5" id="KW-1185">Reference proteome</keyword>
<evidence type="ECO:0000256" key="1">
    <source>
        <dbReference type="ARBA" id="ARBA00023015"/>
    </source>
</evidence>
<keyword evidence="2" id="KW-0804">Transcription</keyword>